<keyword evidence="2 6" id="KW-0812">Transmembrane</keyword>
<evidence type="ECO:0000256" key="4">
    <source>
        <dbReference type="ARBA" id="ARBA00023136"/>
    </source>
</evidence>
<evidence type="ECO:0000256" key="1">
    <source>
        <dbReference type="ARBA" id="ARBA00004141"/>
    </source>
</evidence>
<comment type="subcellular location">
    <subcellularLocation>
        <location evidence="1">Membrane</location>
        <topology evidence="1">Multi-pass membrane protein</topology>
    </subcellularLocation>
</comment>
<dbReference type="Pfam" id="PF26158">
    <property type="entry name" value="Claudin_TMEM179-179B"/>
    <property type="match status" value="1"/>
</dbReference>
<dbReference type="AlphaFoldDB" id="A0A9N9TYN8"/>
<protein>
    <submittedName>
        <fullName evidence="7">Uncharacterized protein</fullName>
    </submittedName>
</protein>
<gene>
    <name evidence="7" type="ORF">PHYEVI_LOCUS9526</name>
</gene>
<feature type="transmembrane region" description="Helical" evidence="6">
    <location>
        <begin position="239"/>
        <end position="258"/>
    </location>
</feature>
<sequence>MSMKLRSYFHFSFPFPFVSQSDKMQDICYASELMQKEKYIIKLLHIICFIGIAVSSMVGANALSRIYDTFNYRCIAYAKVSIKLVDVSYKNETNTEKIKEDSGEQETRFGLIRAEDTSRISPIGKKLNLGIFEDDYNVEFASRSKKLVMAEAEPVPGVEDVFIYDEELWVNNDTLVARAHLGMTTTVFASLILCDYLIIIPFSSLIVVSTFTMMIILFRKSFKSFDSPTPGGWMYVYPLIIATCTMTILSVVAFLLTYNGLNDFCSQFSQFTGQKRCSPILDYLTKEQRLGRRHFYRNAQQSQLGYFIAALLWAIHTVIVLVRIGCTADFYLVKVLIRKKMQRDDQGLDDAFFDDKGFYFEPASRIKLIEVVKEKRKTSKKKKPDDYVFHPKVEKREKFLIDKGWGMNDHEYRSRRLVETA</sequence>
<dbReference type="OrthoDB" id="8173371at2759"/>
<feature type="transmembrane region" description="Helical" evidence="6">
    <location>
        <begin position="304"/>
        <end position="333"/>
    </location>
</feature>
<feature type="transmembrane region" description="Helical" evidence="6">
    <location>
        <begin position="43"/>
        <end position="63"/>
    </location>
</feature>
<organism evidence="7 8">
    <name type="scientific">Phyllotreta striolata</name>
    <name type="common">Striped flea beetle</name>
    <name type="synonym">Crioceris striolata</name>
    <dbReference type="NCBI Taxonomy" id="444603"/>
    <lineage>
        <taxon>Eukaryota</taxon>
        <taxon>Metazoa</taxon>
        <taxon>Ecdysozoa</taxon>
        <taxon>Arthropoda</taxon>
        <taxon>Hexapoda</taxon>
        <taxon>Insecta</taxon>
        <taxon>Pterygota</taxon>
        <taxon>Neoptera</taxon>
        <taxon>Endopterygota</taxon>
        <taxon>Coleoptera</taxon>
        <taxon>Polyphaga</taxon>
        <taxon>Cucujiformia</taxon>
        <taxon>Chrysomeloidea</taxon>
        <taxon>Chrysomelidae</taxon>
        <taxon>Galerucinae</taxon>
        <taxon>Alticini</taxon>
        <taxon>Phyllotreta</taxon>
    </lineage>
</organism>
<dbReference type="Proteomes" id="UP001153712">
    <property type="component" value="Chromosome 6"/>
</dbReference>
<feature type="transmembrane region" description="Helical" evidence="6">
    <location>
        <begin position="196"/>
        <end position="218"/>
    </location>
</feature>
<reference evidence="7" key="1">
    <citation type="submission" date="2022-01" db="EMBL/GenBank/DDBJ databases">
        <authorList>
            <person name="King R."/>
        </authorList>
    </citation>
    <scope>NUCLEOTIDE SEQUENCE</scope>
</reference>
<comment type="similarity">
    <text evidence="5">Belongs to the TMEM179 family.</text>
</comment>
<dbReference type="InterPro" id="IPR029673">
    <property type="entry name" value="TMEM179"/>
</dbReference>
<keyword evidence="8" id="KW-1185">Reference proteome</keyword>
<dbReference type="PANTHER" id="PTHR31872:SF4">
    <property type="entry name" value="TRANSMEMBRANE PROTEIN 179"/>
    <property type="match status" value="1"/>
</dbReference>
<name>A0A9N9TYN8_PHYSR</name>
<evidence type="ECO:0000256" key="2">
    <source>
        <dbReference type="ARBA" id="ARBA00022692"/>
    </source>
</evidence>
<evidence type="ECO:0000256" key="6">
    <source>
        <dbReference type="SAM" id="Phobius"/>
    </source>
</evidence>
<dbReference type="EMBL" id="OU900099">
    <property type="protein sequence ID" value="CAG9863227.1"/>
    <property type="molecule type" value="Genomic_DNA"/>
</dbReference>
<dbReference type="InterPro" id="IPR059010">
    <property type="entry name" value="TMEM179-179B"/>
</dbReference>
<keyword evidence="4 6" id="KW-0472">Membrane</keyword>
<evidence type="ECO:0000256" key="5">
    <source>
        <dbReference type="ARBA" id="ARBA00093776"/>
    </source>
</evidence>
<keyword evidence="3 6" id="KW-1133">Transmembrane helix</keyword>
<evidence type="ECO:0000313" key="8">
    <source>
        <dbReference type="Proteomes" id="UP001153712"/>
    </source>
</evidence>
<evidence type="ECO:0000256" key="3">
    <source>
        <dbReference type="ARBA" id="ARBA00022989"/>
    </source>
</evidence>
<proteinExistence type="inferred from homology"/>
<evidence type="ECO:0000313" key="7">
    <source>
        <dbReference type="EMBL" id="CAG9863227.1"/>
    </source>
</evidence>
<dbReference type="PANTHER" id="PTHR31872">
    <property type="entry name" value="TRANSMEMBRANE PROTEIN 179"/>
    <property type="match status" value="1"/>
</dbReference>
<accession>A0A9N9TYN8</accession>